<reference evidence="1 2" key="1">
    <citation type="submission" date="2019-12" db="EMBL/GenBank/DDBJ databases">
        <title>Genomic-based taxomic classification of the family Erythrobacteraceae.</title>
        <authorList>
            <person name="Xu L."/>
        </authorList>
    </citation>
    <scope>NUCLEOTIDE SEQUENCE [LARGE SCALE GENOMIC DNA]</scope>
    <source>
        <strain evidence="1 2">LMG 29518</strain>
    </source>
</reference>
<name>A0A6I4T3L7_9SPHN</name>
<dbReference type="EMBL" id="WTYT01000003">
    <property type="protein sequence ID" value="MXO65874.1"/>
    <property type="molecule type" value="Genomic_DNA"/>
</dbReference>
<dbReference type="OrthoDB" id="7593450at2"/>
<gene>
    <name evidence="1" type="ORF">GRI91_08910</name>
</gene>
<protein>
    <submittedName>
        <fullName evidence="1">DUF924 family protein</fullName>
    </submittedName>
</protein>
<dbReference type="AlphaFoldDB" id="A0A6I4T3L7"/>
<accession>A0A6I4T3L7</accession>
<dbReference type="Pfam" id="PF06041">
    <property type="entry name" value="DUF924"/>
    <property type="match status" value="1"/>
</dbReference>
<evidence type="ECO:0000313" key="1">
    <source>
        <dbReference type="EMBL" id="MXO65874.1"/>
    </source>
</evidence>
<organism evidence="1 2">
    <name type="scientific">Altericroceibacterium endophyticum</name>
    <dbReference type="NCBI Taxonomy" id="1808508"/>
    <lineage>
        <taxon>Bacteria</taxon>
        <taxon>Pseudomonadati</taxon>
        <taxon>Pseudomonadota</taxon>
        <taxon>Alphaproteobacteria</taxon>
        <taxon>Sphingomonadales</taxon>
        <taxon>Erythrobacteraceae</taxon>
        <taxon>Altericroceibacterium</taxon>
    </lineage>
</organism>
<dbReference type="InterPro" id="IPR010323">
    <property type="entry name" value="DUF924"/>
</dbReference>
<dbReference type="RefSeq" id="WP_160736290.1">
    <property type="nucleotide sequence ID" value="NZ_WTYT01000003.1"/>
</dbReference>
<dbReference type="SUPFAM" id="SSF48452">
    <property type="entry name" value="TPR-like"/>
    <property type="match status" value="1"/>
</dbReference>
<dbReference type="Gene3D" id="1.20.58.320">
    <property type="entry name" value="TPR-like"/>
    <property type="match status" value="1"/>
</dbReference>
<evidence type="ECO:0000313" key="2">
    <source>
        <dbReference type="Proteomes" id="UP000438476"/>
    </source>
</evidence>
<keyword evidence="2" id="KW-1185">Reference proteome</keyword>
<proteinExistence type="predicted"/>
<sequence>MTAMQRPWAAEIIHFWFHKLSPSDWFGPTEAVDAALRERFEPELLALHGQPASRFLNDPQIALAAVLLFDQIPRNIYRGSARSFFFDHRAREICRGALAAGFDAALSQHQRQFLGMPLMHSENIADQLLSKRYFTQLNLPVVRRFAEEHYAMIARFGRFPHRNTVLGRESSDQEKRAVEAGFAW</sequence>
<dbReference type="Gene3D" id="1.25.40.10">
    <property type="entry name" value="Tetratricopeptide repeat domain"/>
    <property type="match status" value="1"/>
</dbReference>
<dbReference type="Proteomes" id="UP000438476">
    <property type="component" value="Unassembled WGS sequence"/>
</dbReference>
<comment type="caution">
    <text evidence="1">The sequence shown here is derived from an EMBL/GenBank/DDBJ whole genome shotgun (WGS) entry which is preliminary data.</text>
</comment>
<dbReference type="InterPro" id="IPR011990">
    <property type="entry name" value="TPR-like_helical_dom_sf"/>
</dbReference>